<evidence type="ECO:0000313" key="2">
    <source>
        <dbReference type="Proteomes" id="UP000608345"/>
    </source>
</evidence>
<name>A0A918JRF9_9BURK</name>
<keyword evidence="2" id="KW-1185">Reference proteome</keyword>
<dbReference type="Proteomes" id="UP000608345">
    <property type="component" value="Unassembled WGS sequence"/>
</dbReference>
<sequence>MYLSSQGREAVLFGQAQCPVHHAALLGVIDGLFGKQPLYPAGQIPGLGEINQIAQHLAVQSVLAVIKHHLVKPYMKMFKAVGILFKQFIQMHRFEIFAGGSQLLTLWNRFFRKGPCRAASA</sequence>
<dbReference type="AlphaFoldDB" id="A0A918JRF9"/>
<dbReference type="EMBL" id="BMYS01000028">
    <property type="protein sequence ID" value="GGW95951.1"/>
    <property type="molecule type" value="Genomic_DNA"/>
</dbReference>
<comment type="caution">
    <text evidence="1">The sequence shown here is derived from an EMBL/GenBank/DDBJ whole genome shotgun (WGS) entry which is preliminary data.</text>
</comment>
<protein>
    <submittedName>
        <fullName evidence="1">Uncharacterized protein</fullName>
    </submittedName>
</protein>
<evidence type="ECO:0000313" key="1">
    <source>
        <dbReference type="EMBL" id="GGW95951.1"/>
    </source>
</evidence>
<proteinExistence type="predicted"/>
<reference evidence="1" key="2">
    <citation type="submission" date="2020-09" db="EMBL/GenBank/DDBJ databases">
        <authorList>
            <person name="Sun Q."/>
            <person name="Kim S."/>
        </authorList>
    </citation>
    <scope>NUCLEOTIDE SEQUENCE</scope>
    <source>
        <strain evidence="1">KCTC 23732</strain>
    </source>
</reference>
<gene>
    <name evidence="1" type="ORF">GCM10011450_26970</name>
</gene>
<accession>A0A918JRF9</accession>
<organism evidence="1 2">
    <name type="scientific">Advenella faeciporci</name>
    <dbReference type="NCBI Taxonomy" id="797535"/>
    <lineage>
        <taxon>Bacteria</taxon>
        <taxon>Pseudomonadati</taxon>
        <taxon>Pseudomonadota</taxon>
        <taxon>Betaproteobacteria</taxon>
        <taxon>Burkholderiales</taxon>
        <taxon>Alcaligenaceae</taxon>
    </lineage>
</organism>
<reference evidence="1" key="1">
    <citation type="journal article" date="2014" name="Int. J. Syst. Evol. Microbiol.">
        <title>Complete genome sequence of Corynebacterium casei LMG S-19264T (=DSM 44701T), isolated from a smear-ripened cheese.</title>
        <authorList>
            <consortium name="US DOE Joint Genome Institute (JGI-PGF)"/>
            <person name="Walter F."/>
            <person name="Albersmeier A."/>
            <person name="Kalinowski J."/>
            <person name="Ruckert C."/>
        </authorList>
    </citation>
    <scope>NUCLEOTIDE SEQUENCE</scope>
    <source>
        <strain evidence="1">KCTC 23732</strain>
    </source>
</reference>